<evidence type="ECO:0000313" key="3">
    <source>
        <dbReference type="Proteomes" id="UP001194468"/>
    </source>
</evidence>
<reference evidence="2" key="1">
    <citation type="submission" date="2019-10" db="EMBL/GenBank/DDBJ databases">
        <authorList>
            <consortium name="DOE Joint Genome Institute"/>
            <person name="Kuo A."/>
            <person name="Miyauchi S."/>
            <person name="Kiss E."/>
            <person name="Drula E."/>
            <person name="Kohler A."/>
            <person name="Sanchez-Garcia M."/>
            <person name="Andreopoulos B."/>
            <person name="Barry K.W."/>
            <person name="Bonito G."/>
            <person name="Buee M."/>
            <person name="Carver A."/>
            <person name="Chen C."/>
            <person name="Cichocki N."/>
            <person name="Clum A."/>
            <person name="Culley D."/>
            <person name="Crous P.W."/>
            <person name="Fauchery L."/>
            <person name="Girlanda M."/>
            <person name="Hayes R."/>
            <person name="Keri Z."/>
            <person name="LaButti K."/>
            <person name="Lipzen A."/>
            <person name="Lombard V."/>
            <person name="Magnuson J."/>
            <person name="Maillard F."/>
            <person name="Morin E."/>
            <person name="Murat C."/>
            <person name="Nolan M."/>
            <person name="Ohm R."/>
            <person name="Pangilinan J."/>
            <person name="Pereira M."/>
            <person name="Perotto S."/>
            <person name="Peter M."/>
            <person name="Riley R."/>
            <person name="Sitrit Y."/>
            <person name="Stielow B."/>
            <person name="Szollosi G."/>
            <person name="Zifcakova L."/>
            <person name="Stursova M."/>
            <person name="Spatafora J.W."/>
            <person name="Tedersoo L."/>
            <person name="Vaario L.-M."/>
            <person name="Yamada A."/>
            <person name="Yan M."/>
            <person name="Wang P."/>
            <person name="Xu J."/>
            <person name="Bruns T."/>
            <person name="Baldrian P."/>
            <person name="Vilgalys R."/>
            <person name="Henrissat B."/>
            <person name="Grigoriev I.V."/>
            <person name="Hibbett D."/>
            <person name="Nagy L.G."/>
            <person name="Martin F.M."/>
        </authorList>
    </citation>
    <scope>NUCLEOTIDE SEQUENCE</scope>
    <source>
        <strain evidence="2">BED1</strain>
    </source>
</reference>
<dbReference type="Proteomes" id="UP001194468">
    <property type="component" value="Unassembled WGS sequence"/>
</dbReference>
<protein>
    <submittedName>
        <fullName evidence="2">Uncharacterized protein</fullName>
    </submittedName>
</protein>
<dbReference type="EMBL" id="WHUW01000053">
    <property type="protein sequence ID" value="KAF8431071.1"/>
    <property type="molecule type" value="Genomic_DNA"/>
</dbReference>
<proteinExistence type="predicted"/>
<evidence type="ECO:0000313" key="2">
    <source>
        <dbReference type="EMBL" id="KAF8431071.1"/>
    </source>
</evidence>
<feature type="region of interest" description="Disordered" evidence="1">
    <location>
        <begin position="57"/>
        <end position="130"/>
    </location>
</feature>
<feature type="compositionally biased region" description="Polar residues" evidence="1">
    <location>
        <begin position="82"/>
        <end position="91"/>
    </location>
</feature>
<sequence length="164" mass="18273">MQLSAYLHKREKSLIRVSDTPRIDAPKHPDSHRTACGIPCHRTPLPPIPAAVVDHGTSHARSTKTDTSQPFTMSDDPRDHSPNTIRTQQDGCISHSPHDSHMTHLTRSFHHDQPRPSTEPVRWCTSPTGVQRRSYAEDYAARLPWHLAAPSPSPPKKKPNGTPA</sequence>
<feature type="compositionally biased region" description="Basic residues" evidence="1">
    <location>
        <begin position="155"/>
        <end position="164"/>
    </location>
</feature>
<gene>
    <name evidence="2" type="ORF">L210DRAFT_3004616</name>
</gene>
<reference evidence="2" key="2">
    <citation type="journal article" date="2020" name="Nat. Commun.">
        <title>Large-scale genome sequencing of mycorrhizal fungi provides insights into the early evolution of symbiotic traits.</title>
        <authorList>
            <person name="Miyauchi S."/>
            <person name="Kiss E."/>
            <person name="Kuo A."/>
            <person name="Drula E."/>
            <person name="Kohler A."/>
            <person name="Sanchez-Garcia M."/>
            <person name="Morin E."/>
            <person name="Andreopoulos B."/>
            <person name="Barry K.W."/>
            <person name="Bonito G."/>
            <person name="Buee M."/>
            <person name="Carver A."/>
            <person name="Chen C."/>
            <person name="Cichocki N."/>
            <person name="Clum A."/>
            <person name="Culley D."/>
            <person name="Crous P.W."/>
            <person name="Fauchery L."/>
            <person name="Girlanda M."/>
            <person name="Hayes R.D."/>
            <person name="Keri Z."/>
            <person name="LaButti K."/>
            <person name="Lipzen A."/>
            <person name="Lombard V."/>
            <person name="Magnuson J."/>
            <person name="Maillard F."/>
            <person name="Murat C."/>
            <person name="Nolan M."/>
            <person name="Ohm R.A."/>
            <person name="Pangilinan J."/>
            <person name="Pereira M.F."/>
            <person name="Perotto S."/>
            <person name="Peter M."/>
            <person name="Pfister S."/>
            <person name="Riley R."/>
            <person name="Sitrit Y."/>
            <person name="Stielow J.B."/>
            <person name="Szollosi G."/>
            <person name="Zifcakova L."/>
            <person name="Stursova M."/>
            <person name="Spatafora J.W."/>
            <person name="Tedersoo L."/>
            <person name="Vaario L.M."/>
            <person name="Yamada A."/>
            <person name="Yan M."/>
            <person name="Wang P."/>
            <person name="Xu J."/>
            <person name="Bruns T."/>
            <person name="Baldrian P."/>
            <person name="Vilgalys R."/>
            <person name="Dunand C."/>
            <person name="Henrissat B."/>
            <person name="Grigoriev I.V."/>
            <person name="Hibbett D."/>
            <person name="Nagy L.G."/>
            <person name="Martin F.M."/>
        </authorList>
    </citation>
    <scope>NUCLEOTIDE SEQUENCE</scope>
    <source>
        <strain evidence="2">BED1</strain>
    </source>
</reference>
<comment type="caution">
    <text evidence="2">The sequence shown here is derived from an EMBL/GenBank/DDBJ whole genome shotgun (WGS) entry which is preliminary data.</text>
</comment>
<organism evidence="2 3">
    <name type="scientific">Boletus edulis BED1</name>
    <dbReference type="NCBI Taxonomy" id="1328754"/>
    <lineage>
        <taxon>Eukaryota</taxon>
        <taxon>Fungi</taxon>
        <taxon>Dikarya</taxon>
        <taxon>Basidiomycota</taxon>
        <taxon>Agaricomycotina</taxon>
        <taxon>Agaricomycetes</taxon>
        <taxon>Agaricomycetidae</taxon>
        <taxon>Boletales</taxon>
        <taxon>Boletineae</taxon>
        <taxon>Boletaceae</taxon>
        <taxon>Boletoideae</taxon>
        <taxon>Boletus</taxon>
    </lineage>
</organism>
<name>A0AAD4BHH1_BOLED</name>
<evidence type="ECO:0000256" key="1">
    <source>
        <dbReference type="SAM" id="MobiDB-lite"/>
    </source>
</evidence>
<feature type="region of interest" description="Disordered" evidence="1">
    <location>
        <begin position="145"/>
        <end position="164"/>
    </location>
</feature>
<keyword evidence="3" id="KW-1185">Reference proteome</keyword>
<dbReference type="AlphaFoldDB" id="A0AAD4BHH1"/>
<accession>A0AAD4BHH1</accession>